<dbReference type="GO" id="GO:0033214">
    <property type="term" value="P:siderophore-iron import into cell"/>
    <property type="evidence" value="ECO:0007669"/>
    <property type="project" value="TreeGrafter"/>
</dbReference>
<feature type="transmembrane region" description="Helical" evidence="8">
    <location>
        <begin position="134"/>
        <end position="156"/>
    </location>
</feature>
<keyword evidence="3" id="KW-0813">Transport</keyword>
<evidence type="ECO:0000313" key="9">
    <source>
        <dbReference type="EMBL" id="SNZ20362.1"/>
    </source>
</evidence>
<sequence length="330" mass="35400">MRKGWFVAVPLLLFGVVASLFIGVIDVSPAALFSADRTMSVMAISRIPRTVAIILTGSSMAVAGLIMQMIVANRFVEPMTAGSGSSAALGVLLVTFFMPAASIFTKMLIACLVALAGTAGFLMLVRRLPPHQPLLVPLVGIAYGGVIGAIVTFIGYQTDLLQYIEVWFNGEFSGILQGRYELLWLAGILTLLAYFVADQFAILGLGKNVSINLGLNYQQIVRLGLLIVSLITAMTVVTVGMIPFVGLVVPNIISRWLGDNLRQTLPVTALMGACLVLVSDLIGRLVRYPFEIPVGTIFGIVGAVIFLWILYMPATTKRGSNSDKREASKC</sequence>
<accession>A0A285PF69</accession>
<dbReference type="Gene3D" id="1.10.3470.10">
    <property type="entry name" value="ABC transporter involved in vitamin B12 uptake, BtuC"/>
    <property type="match status" value="1"/>
</dbReference>
<name>A0A285PF69_9HYPH</name>
<comment type="similarity">
    <text evidence="2">Belongs to the binding-protein-dependent transport system permease family. FecCD subfamily.</text>
</comment>
<feature type="transmembrane region" description="Helical" evidence="8">
    <location>
        <begin position="265"/>
        <end position="283"/>
    </location>
</feature>
<feature type="transmembrane region" description="Helical" evidence="8">
    <location>
        <begin position="84"/>
        <end position="101"/>
    </location>
</feature>
<feature type="transmembrane region" description="Helical" evidence="8">
    <location>
        <begin position="51"/>
        <end position="72"/>
    </location>
</feature>
<protein>
    <submittedName>
        <fullName evidence="9">Iron complex transport system permease protein</fullName>
    </submittedName>
</protein>
<dbReference type="EMBL" id="OBEL01000004">
    <property type="protein sequence ID" value="SNZ20362.1"/>
    <property type="molecule type" value="Genomic_DNA"/>
</dbReference>
<dbReference type="PANTHER" id="PTHR30472">
    <property type="entry name" value="FERRIC ENTEROBACTIN TRANSPORT SYSTEM PERMEASE PROTEIN"/>
    <property type="match status" value="1"/>
</dbReference>
<evidence type="ECO:0000256" key="1">
    <source>
        <dbReference type="ARBA" id="ARBA00004651"/>
    </source>
</evidence>
<proteinExistence type="inferred from homology"/>
<keyword evidence="4" id="KW-1003">Cell membrane</keyword>
<evidence type="ECO:0000256" key="5">
    <source>
        <dbReference type="ARBA" id="ARBA00022692"/>
    </source>
</evidence>
<reference evidence="9 10" key="1">
    <citation type="submission" date="2017-09" db="EMBL/GenBank/DDBJ databases">
        <authorList>
            <person name="Ehlers B."/>
            <person name="Leendertz F.H."/>
        </authorList>
    </citation>
    <scope>NUCLEOTIDE SEQUENCE [LARGE SCALE GENOMIC DNA]</scope>
    <source>
        <strain evidence="9 10">DSM 18289</strain>
    </source>
</reference>
<dbReference type="GO" id="GO:0005886">
    <property type="term" value="C:plasma membrane"/>
    <property type="evidence" value="ECO:0007669"/>
    <property type="project" value="UniProtKB-SubCell"/>
</dbReference>
<evidence type="ECO:0000256" key="7">
    <source>
        <dbReference type="ARBA" id="ARBA00023136"/>
    </source>
</evidence>
<organism evidence="9 10">
    <name type="scientific">Cohaesibacter gelatinilyticus</name>
    <dbReference type="NCBI Taxonomy" id="372072"/>
    <lineage>
        <taxon>Bacteria</taxon>
        <taxon>Pseudomonadati</taxon>
        <taxon>Pseudomonadota</taxon>
        <taxon>Alphaproteobacteria</taxon>
        <taxon>Hyphomicrobiales</taxon>
        <taxon>Cohaesibacteraceae</taxon>
    </lineage>
</organism>
<dbReference type="InterPro" id="IPR037294">
    <property type="entry name" value="ABC_BtuC-like"/>
</dbReference>
<evidence type="ECO:0000256" key="8">
    <source>
        <dbReference type="SAM" id="Phobius"/>
    </source>
</evidence>
<dbReference type="OrthoDB" id="9811975at2"/>
<feature type="transmembrane region" description="Helical" evidence="8">
    <location>
        <begin position="182"/>
        <end position="203"/>
    </location>
</feature>
<dbReference type="SUPFAM" id="SSF81345">
    <property type="entry name" value="ABC transporter involved in vitamin B12 uptake, BtuC"/>
    <property type="match status" value="1"/>
</dbReference>
<dbReference type="AlphaFoldDB" id="A0A285PF69"/>
<keyword evidence="5 8" id="KW-0812">Transmembrane</keyword>
<evidence type="ECO:0000313" key="10">
    <source>
        <dbReference type="Proteomes" id="UP000219439"/>
    </source>
</evidence>
<evidence type="ECO:0000256" key="3">
    <source>
        <dbReference type="ARBA" id="ARBA00022448"/>
    </source>
</evidence>
<dbReference type="CDD" id="cd06550">
    <property type="entry name" value="TM_ABC_iron-siderophores_like"/>
    <property type="match status" value="1"/>
</dbReference>
<comment type="subcellular location">
    <subcellularLocation>
        <location evidence="1">Cell membrane</location>
        <topology evidence="1">Multi-pass membrane protein</topology>
    </subcellularLocation>
</comment>
<feature type="transmembrane region" description="Helical" evidence="8">
    <location>
        <begin position="223"/>
        <end position="245"/>
    </location>
</feature>
<dbReference type="GO" id="GO:0022857">
    <property type="term" value="F:transmembrane transporter activity"/>
    <property type="evidence" value="ECO:0007669"/>
    <property type="project" value="InterPro"/>
</dbReference>
<gene>
    <name evidence="9" type="ORF">SAMN06265368_3465</name>
</gene>
<evidence type="ECO:0000256" key="6">
    <source>
        <dbReference type="ARBA" id="ARBA00022989"/>
    </source>
</evidence>
<evidence type="ECO:0000256" key="4">
    <source>
        <dbReference type="ARBA" id="ARBA00022475"/>
    </source>
</evidence>
<dbReference type="InterPro" id="IPR000522">
    <property type="entry name" value="ABC_transptr_permease_BtuC"/>
</dbReference>
<feature type="transmembrane region" description="Helical" evidence="8">
    <location>
        <begin position="290"/>
        <end position="311"/>
    </location>
</feature>
<dbReference type="RefSeq" id="WP_097154712.1">
    <property type="nucleotide sequence ID" value="NZ_OBEL01000004.1"/>
</dbReference>
<dbReference type="PANTHER" id="PTHR30472:SF27">
    <property type="entry name" value="PETROBACTIN IMPORT SYSTEM PERMEASE PROTEIN YCLN"/>
    <property type="match status" value="1"/>
</dbReference>
<evidence type="ECO:0000256" key="2">
    <source>
        <dbReference type="ARBA" id="ARBA00007935"/>
    </source>
</evidence>
<keyword evidence="6 8" id="KW-1133">Transmembrane helix</keyword>
<keyword evidence="10" id="KW-1185">Reference proteome</keyword>
<dbReference type="Pfam" id="PF01032">
    <property type="entry name" value="FecCD"/>
    <property type="match status" value="1"/>
</dbReference>
<keyword evidence="7 8" id="KW-0472">Membrane</keyword>
<dbReference type="Proteomes" id="UP000219439">
    <property type="component" value="Unassembled WGS sequence"/>
</dbReference>
<feature type="transmembrane region" description="Helical" evidence="8">
    <location>
        <begin position="107"/>
        <end position="125"/>
    </location>
</feature>